<accession>A0A0N1JXV1</accession>
<dbReference type="AlphaFoldDB" id="A0A0N1JXV1"/>
<protein>
    <recommendedName>
        <fullName evidence="3">CdiI immunity protein domain-containing protein</fullName>
    </recommendedName>
</protein>
<dbReference type="EMBL" id="LGKG01000135">
    <property type="protein sequence ID" value="KPC62906.1"/>
    <property type="molecule type" value="Genomic_DNA"/>
</dbReference>
<evidence type="ECO:0000313" key="2">
    <source>
        <dbReference type="Proteomes" id="UP000037982"/>
    </source>
</evidence>
<comment type="caution">
    <text evidence="1">The sequence shown here is derived from an EMBL/GenBank/DDBJ whole genome shotgun (WGS) entry which is preliminary data.</text>
</comment>
<proteinExistence type="predicted"/>
<evidence type="ECO:0008006" key="3">
    <source>
        <dbReference type="Google" id="ProtNLM"/>
    </source>
</evidence>
<dbReference type="PATRIC" id="fig|66876.3.peg.3712"/>
<keyword evidence="2" id="KW-1185">Reference proteome</keyword>
<name>A0A0N1JXV1_9ACTN</name>
<gene>
    <name evidence="1" type="ORF">ADL29_16980</name>
</gene>
<evidence type="ECO:0000313" key="1">
    <source>
        <dbReference type="EMBL" id="KPC62906.1"/>
    </source>
</evidence>
<dbReference type="Proteomes" id="UP000037982">
    <property type="component" value="Unassembled WGS sequence"/>
</dbReference>
<sequence>MRWTAWRIPGWKDDERLRDFYQWAFLPDLIDDMAGRKAYVNDGSEHAQRLRTSLEYLLEQQPADADTWYSITGYSFSSEGELYGYLLEVYDYFYGTRAEPPFAPAP</sequence>
<organism evidence="1 2">
    <name type="scientific">Streptomyces chattanoogensis</name>
    <dbReference type="NCBI Taxonomy" id="66876"/>
    <lineage>
        <taxon>Bacteria</taxon>
        <taxon>Bacillati</taxon>
        <taxon>Actinomycetota</taxon>
        <taxon>Actinomycetes</taxon>
        <taxon>Kitasatosporales</taxon>
        <taxon>Streptomycetaceae</taxon>
        <taxon>Streptomyces</taxon>
    </lineage>
</organism>
<reference evidence="2" key="1">
    <citation type="submission" date="2015-07" db="EMBL/GenBank/DDBJ databases">
        <authorList>
            <person name="Ju K.-S."/>
            <person name="Doroghazi J.R."/>
            <person name="Metcalf W.W."/>
        </authorList>
    </citation>
    <scope>NUCLEOTIDE SEQUENCE [LARGE SCALE GENOMIC DNA]</scope>
    <source>
        <strain evidence="2">NRRL ISP-5002</strain>
    </source>
</reference>